<reference evidence="5" key="1">
    <citation type="submission" date="2023-07" db="EMBL/GenBank/DDBJ databases">
        <title>Sorghum-associated microbial communities from plants grown in Nebraska, USA.</title>
        <authorList>
            <person name="Schachtman D."/>
        </authorList>
    </citation>
    <scope>NUCLEOTIDE SEQUENCE</scope>
    <source>
        <strain evidence="5">DS3754</strain>
    </source>
</reference>
<sequence length="317" mass="34062">MESSKASYTALVTSLMRAVHTRSDPAPLLNDPWGDRLVPEAVQAGLRERAMARLDPALRAEAAPARVLDAAMRANAAYPGVILRSRYTEDMLEAAVTRGITQYVLIGAGFDSFLCRRPAWAEGLQIYEVDHPATQQLKRERLRHCGIAESDAVHFVAADLSEETLQSALARSSFDPTQPSFFSWLGVTVYLTREANLATLRAIASIAPAGSELVFTYIDEAALQPGHVGTEGFRKLRSDVSGVGEAFLSGFDPATLAALLLETGLVLTEDLDGEQTVVRYDAEGVNGLQRAGAGHIAHARVNDRVQPRAVSAAPPAA</sequence>
<accession>A0AAW8D580</accession>
<dbReference type="PANTHER" id="PTHR43619">
    <property type="entry name" value="S-ADENOSYL-L-METHIONINE-DEPENDENT METHYLTRANSFERASE YKTD-RELATED"/>
    <property type="match status" value="1"/>
</dbReference>
<comment type="similarity">
    <text evidence="1 4">Belongs to the UPF0677 family.</text>
</comment>
<dbReference type="Pfam" id="PF04072">
    <property type="entry name" value="LCM"/>
    <property type="match status" value="1"/>
</dbReference>
<evidence type="ECO:0000256" key="2">
    <source>
        <dbReference type="ARBA" id="ARBA00022603"/>
    </source>
</evidence>
<keyword evidence="3" id="KW-0808">Transferase</keyword>
<dbReference type="Proteomes" id="UP001242045">
    <property type="component" value="Unassembled WGS sequence"/>
</dbReference>
<dbReference type="EMBL" id="JAUSRD010000018">
    <property type="protein sequence ID" value="MDP9896511.1"/>
    <property type="molecule type" value="Genomic_DNA"/>
</dbReference>
<dbReference type="InterPro" id="IPR011610">
    <property type="entry name" value="SAM_mthyl_Trfase_ML2640-like"/>
</dbReference>
<dbReference type="PANTHER" id="PTHR43619:SF2">
    <property type="entry name" value="S-ADENOSYL-L-METHIONINE-DEPENDENT METHYLTRANSFERASES SUPERFAMILY PROTEIN"/>
    <property type="match status" value="1"/>
</dbReference>
<dbReference type="GO" id="GO:0032259">
    <property type="term" value="P:methylation"/>
    <property type="evidence" value="ECO:0007669"/>
    <property type="project" value="UniProtKB-KW"/>
</dbReference>
<dbReference type="NCBIfam" id="TIGR00027">
    <property type="entry name" value="mthyl_TIGR00027"/>
    <property type="match status" value="1"/>
</dbReference>
<gene>
    <name evidence="5" type="ORF">J2W31_005646</name>
</gene>
<dbReference type="RefSeq" id="WP_307686810.1">
    <property type="nucleotide sequence ID" value="NZ_JAUSRD010000018.1"/>
</dbReference>
<protein>
    <recommendedName>
        <fullName evidence="4">S-adenosyl-L-methionine-dependent methyltransferase</fullName>
        <ecNumber evidence="4">2.1.1.-</ecNumber>
    </recommendedName>
</protein>
<evidence type="ECO:0000256" key="3">
    <source>
        <dbReference type="ARBA" id="ARBA00022679"/>
    </source>
</evidence>
<dbReference type="EC" id="2.1.1.-" evidence="4"/>
<dbReference type="AlphaFoldDB" id="A0AAW8D580"/>
<evidence type="ECO:0000256" key="1">
    <source>
        <dbReference type="ARBA" id="ARBA00008138"/>
    </source>
</evidence>
<keyword evidence="2 4" id="KW-0489">Methyltransferase</keyword>
<dbReference type="GO" id="GO:0008168">
    <property type="term" value="F:methyltransferase activity"/>
    <property type="evidence" value="ECO:0007669"/>
    <property type="project" value="UniProtKB-UniRule"/>
</dbReference>
<dbReference type="InterPro" id="IPR007213">
    <property type="entry name" value="Ppm1/Ppm2/Tcmp"/>
</dbReference>
<dbReference type="SUPFAM" id="SSF53335">
    <property type="entry name" value="S-adenosyl-L-methionine-dependent methyltransferases"/>
    <property type="match status" value="1"/>
</dbReference>
<comment type="caution">
    <text evidence="5">The sequence shown here is derived from an EMBL/GenBank/DDBJ whole genome shotgun (WGS) entry which is preliminary data.</text>
</comment>
<dbReference type="Gene3D" id="3.40.50.150">
    <property type="entry name" value="Vaccinia Virus protein VP39"/>
    <property type="match status" value="1"/>
</dbReference>
<dbReference type="InterPro" id="IPR029063">
    <property type="entry name" value="SAM-dependent_MTases_sf"/>
</dbReference>
<proteinExistence type="inferred from homology"/>
<organism evidence="5 6">
    <name type="scientific">Variovorax boronicumulans</name>
    <dbReference type="NCBI Taxonomy" id="436515"/>
    <lineage>
        <taxon>Bacteria</taxon>
        <taxon>Pseudomonadati</taxon>
        <taxon>Pseudomonadota</taxon>
        <taxon>Betaproteobacteria</taxon>
        <taxon>Burkholderiales</taxon>
        <taxon>Comamonadaceae</taxon>
        <taxon>Variovorax</taxon>
    </lineage>
</organism>
<evidence type="ECO:0000313" key="6">
    <source>
        <dbReference type="Proteomes" id="UP001242045"/>
    </source>
</evidence>
<name>A0AAW8D580_9BURK</name>
<evidence type="ECO:0000256" key="4">
    <source>
        <dbReference type="RuleBase" id="RU362030"/>
    </source>
</evidence>
<keyword evidence="4" id="KW-0949">S-adenosyl-L-methionine</keyword>
<comment type="function">
    <text evidence="4">Exhibits S-adenosyl-L-methionine-dependent methyltransferase activity.</text>
</comment>
<evidence type="ECO:0000313" key="5">
    <source>
        <dbReference type="EMBL" id="MDP9896511.1"/>
    </source>
</evidence>